<dbReference type="Proteomes" id="UP000596092">
    <property type="component" value="Chromosome"/>
</dbReference>
<keyword evidence="3" id="KW-1185">Reference proteome</keyword>
<reference evidence="2 3" key="1">
    <citation type="submission" date="2020-05" db="EMBL/GenBank/DDBJ databases">
        <title>Complete genome of Desulfobulbus oligotrophicus.</title>
        <authorList>
            <person name="Podar M."/>
        </authorList>
    </citation>
    <scope>NUCLEOTIDE SEQUENCE [LARGE SCALE GENOMIC DNA]</scope>
    <source>
        <strain evidence="2 3">Prop6</strain>
    </source>
</reference>
<gene>
    <name evidence="2" type="ORF">HP555_08245</name>
</gene>
<dbReference type="KEGG" id="dog:HP555_08245"/>
<sequence>MNNIQEMDWADDRWHGHTGMDSTSEYCRVEEGTVLPSAEEQEPAADQDTTVHSK</sequence>
<dbReference type="RefSeq" id="WP_199261428.1">
    <property type="nucleotide sequence ID" value="NZ_CP054140.1"/>
</dbReference>
<evidence type="ECO:0000313" key="2">
    <source>
        <dbReference type="EMBL" id="QQG65856.1"/>
    </source>
</evidence>
<proteinExistence type="predicted"/>
<accession>A0A7T6AQK8</accession>
<organism evidence="2 3">
    <name type="scientific">Desulfobulbus oligotrophicus</name>
    <dbReference type="NCBI Taxonomy" id="1909699"/>
    <lineage>
        <taxon>Bacteria</taxon>
        <taxon>Pseudomonadati</taxon>
        <taxon>Thermodesulfobacteriota</taxon>
        <taxon>Desulfobulbia</taxon>
        <taxon>Desulfobulbales</taxon>
        <taxon>Desulfobulbaceae</taxon>
        <taxon>Desulfobulbus</taxon>
    </lineage>
</organism>
<dbReference type="EMBL" id="CP054140">
    <property type="protein sequence ID" value="QQG65856.1"/>
    <property type="molecule type" value="Genomic_DNA"/>
</dbReference>
<feature type="region of interest" description="Disordered" evidence="1">
    <location>
        <begin position="1"/>
        <end position="54"/>
    </location>
</feature>
<name>A0A7T6AQK8_9BACT</name>
<evidence type="ECO:0000313" key="3">
    <source>
        <dbReference type="Proteomes" id="UP000596092"/>
    </source>
</evidence>
<dbReference type="AlphaFoldDB" id="A0A7T6AQK8"/>
<protein>
    <submittedName>
        <fullName evidence="2">Uncharacterized protein</fullName>
    </submittedName>
</protein>
<evidence type="ECO:0000256" key="1">
    <source>
        <dbReference type="SAM" id="MobiDB-lite"/>
    </source>
</evidence>